<protein>
    <recommendedName>
        <fullName evidence="4 7">Signal peptidase I</fullName>
        <ecNumber evidence="3 7">3.4.21.89</ecNumber>
    </recommendedName>
</protein>
<keyword evidence="7" id="KW-0812">Transmembrane</keyword>
<evidence type="ECO:0000313" key="10">
    <source>
        <dbReference type="Proteomes" id="UP000646579"/>
    </source>
</evidence>
<dbReference type="GO" id="GO:0006465">
    <property type="term" value="P:signal peptide processing"/>
    <property type="evidence" value="ECO:0007669"/>
    <property type="project" value="InterPro"/>
</dbReference>
<organism evidence="9 10">
    <name type="scientific">Devosia pacifica</name>
    <dbReference type="NCBI Taxonomy" id="1335967"/>
    <lineage>
        <taxon>Bacteria</taxon>
        <taxon>Pseudomonadati</taxon>
        <taxon>Pseudomonadota</taxon>
        <taxon>Alphaproteobacteria</taxon>
        <taxon>Hyphomicrobiales</taxon>
        <taxon>Devosiaceae</taxon>
        <taxon>Devosia</taxon>
    </lineage>
</organism>
<proteinExistence type="inferred from homology"/>
<comment type="similarity">
    <text evidence="2 7">Belongs to the peptidase S26 family.</text>
</comment>
<dbReference type="GO" id="GO:0009003">
    <property type="term" value="F:signal peptidase activity"/>
    <property type="evidence" value="ECO:0007669"/>
    <property type="project" value="UniProtKB-EC"/>
</dbReference>
<evidence type="ECO:0000256" key="6">
    <source>
        <dbReference type="PIRSR" id="PIRSR600223-1"/>
    </source>
</evidence>
<evidence type="ECO:0000256" key="3">
    <source>
        <dbReference type="ARBA" id="ARBA00013208"/>
    </source>
</evidence>
<reference evidence="9" key="1">
    <citation type="journal article" date="2014" name="Int. J. Syst. Evol. Microbiol.">
        <title>Complete genome sequence of Corynebacterium casei LMG S-19264T (=DSM 44701T), isolated from a smear-ripened cheese.</title>
        <authorList>
            <consortium name="US DOE Joint Genome Institute (JGI-PGF)"/>
            <person name="Walter F."/>
            <person name="Albersmeier A."/>
            <person name="Kalinowski J."/>
            <person name="Ruckert C."/>
        </authorList>
    </citation>
    <scope>NUCLEOTIDE SEQUENCE</scope>
    <source>
        <strain evidence="9">KCTC 32437</strain>
    </source>
</reference>
<dbReference type="SUPFAM" id="SSF51306">
    <property type="entry name" value="LexA/Signal peptidase"/>
    <property type="match status" value="1"/>
</dbReference>
<keyword evidence="10" id="KW-1185">Reference proteome</keyword>
<evidence type="ECO:0000256" key="2">
    <source>
        <dbReference type="ARBA" id="ARBA00009370"/>
    </source>
</evidence>
<dbReference type="InterPro" id="IPR019533">
    <property type="entry name" value="Peptidase_S26"/>
</dbReference>
<dbReference type="GO" id="GO:0004252">
    <property type="term" value="F:serine-type endopeptidase activity"/>
    <property type="evidence" value="ECO:0007669"/>
    <property type="project" value="InterPro"/>
</dbReference>
<dbReference type="Pfam" id="PF10502">
    <property type="entry name" value="Peptidase_S26"/>
    <property type="match status" value="1"/>
</dbReference>
<keyword evidence="5 7" id="KW-0378">Hydrolase</keyword>
<dbReference type="CDD" id="cd06530">
    <property type="entry name" value="S26_SPase_I"/>
    <property type="match status" value="1"/>
</dbReference>
<dbReference type="PANTHER" id="PTHR43390">
    <property type="entry name" value="SIGNAL PEPTIDASE I"/>
    <property type="match status" value="1"/>
</dbReference>
<keyword evidence="7" id="KW-1133">Transmembrane helix</keyword>
<feature type="active site" evidence="6">
    <location>
        <position position="125"/>
    </location>
</feature>
<comment type="subcellular location">
    <subcellularLocation>
        <location evidence="7">Membrane</location>
        <topology evidence="7">Single-pass type II membrane protein</topology>
    </subcellularLocation>
</comment>
<dbReference type="InterPro" id="IPR000223">
    <property type="entry name" value="Pept_S26A_signal_pept_1"/>
</dbReference>
<dbReference type="NCBIfam" id="TIGR02227">
    <property type="entry name" value="sigpep_I_bact"/>
    <property type="match status" value="1"/>
</dbReference>
<comment type="caution">
    <text evidence="9">The sequence shown here is derived from an EMBL/GenBank/DDBJ whole genome shotgun (WGS) entry which is preliminary data.</text>
</comment>
<dbReference type="GO" id="GO:0016020">
    <property type="term" value="C:membrane"/>
    <property type="evidence" value="ECO:0007669"/>
    <property type="project" value="UniProtKB-SubCell"/>
</dbReference>
<reference evidence="9" key="2">
    <citation type="submission" date="2020-09" db="EMBL/GenBank/DDBJ databases">
        <authorList>
            <person name="Sun Q."/>
            <person name="Kim S."/>
        </authorList>
    </citation>
    <scope>NUCLEOTIDE SEQUENCE</scope>
    <source>
        <strain evidence="9">KCTC 32437</strain>
    </source>
</reference>
<evidence type="ECO:0000256" key="4">
    <source>
        <dbReference type="ARBA" id="ARBA00019232"/>
    </source>
</evidence>
<feature type="transmembrane region" description="Helical" evidence="7">
    <location>
        <begin position="27"/>
        <end position="46"/>
    </location>
</feature>
<dbReference type="AlphaFoldDB" id="A0A918SFP8"/>
<dbReference type="Proteomes" id="UP000646579">
    <property type="component" value="Unassembled WGS sequence"/>
</dbReference>
<dbReference type="PROSITE" id="PS00761">
    <property type="entry name" value="SPASE_I_3"/>
    <property type="match status" value="1"/>
</dbReference>
<dbReference type="EMBL" id="BMZE01000004">
    <property type="protein sequence ID" value="GHA36343.1"/>
    <property type="molecule type" value="Genomic_DNA"/>
</dbReference>
<dbReference type="InterPro" id="IPR019758">
    <property type="entry name" value="Pept_S26A_signal_pept_1_CS"/>
</dbReference>
<dbReference type="InterPro" id="IPR036286">
    <property type="entry name" value="LexA/Signal_pep-like_sf"/>
</dbReference>
<dbReference type="PANTHER" id="PTHR43390:SF1">
    <property type="entry name" value="CHLOROPLAST PROCESSING PEPTIDASE"/>
    <property type="match status" value="1"/>
</dbReference>
<evidence type="ECO:0000256" key="5">
    <source>
        <dbReference type="ARBA" id="ARBA00022801"/>
    </source>
</evidence>
<dbReference type="PROSITE" id="PS00760">
    <property type="entry name" value="SPASE_I_2"/>
    <property type="match status" value="1"/>
</dbReference>
<dbReference type="InterPro" id="IPR019757">
    <property type="entry name" value="Pept_S26A_signal_pept_1_Lys-AS"/>
</dbReference>
<dbReference type="Gene3D" id="2.10.109.10">
    <property type="entry name" value="Umud Fragment, subunit A"/>
    <property type="match status" value="1"/>
</dbReference>
<feature type="domain" description="Peptidase S26" evidence="8">
    <location>
        <begin position="25"/>
        <end position="241"/>
    </location>
</feature>
<dbReference type="PRINTS" id="PR00727">
    <property type="entry name" value="LEADERPTASE"/>
</dbReference>
<gene>
    <name evidence="9" type="ORF">GCM10007989_35570</name>
</gene>
<feature type="active site" evidence="6">
    <location>
        <position position="55"/>
    </location>
</feature>
<dbReference type="RefSeq" id="WP_189427134.1">
    <property type="nucleotide sequence ID" value="NZ_BMZE01000004.1"/>
</dbReference>
<evidence type="ECO:0000256" key="1">
    <source>
        <dbReference type="ARBA" id="ARBA00000677"/>
    </source>
</evidence>
<keyword evidence="7" id="KW-0472">Membrane</keyword>
<name>A0A918SFP8_9HYPH</name>
<sequence>MSQSDEKAGKNAKSAQPKSAAGEVWETFVVIVEALLIAIVIRCFLFQPFSIPTASMQQTLMIGDYFIANKFVWGYGKHSFSLGRYGDFTLLDFELPISGRILGREPNRGDIAIFRPVPEDIEYIKRVVGMPGDEIQVREGRLYINGDIVPREEIGTALDTDSNGDTREVTVYQETFPNGTTHTIQEISDNQPLDNTPVYRVPAGHYFMMGDNRDRSADSRVLSAVGYVPYTNLIAKAEARFFSIQDNIPPWQIWQWPANVRWDRMFRSVY</sequence>
<keyword evidence="7" id="KW-0645">Protease</keyword>
<evidence type="ECO:0000256" key="7">
    <source>
        <dbReference type="RuleBase" id="RU362042"/>
    </source>
</evidence>
<accession>A0A918SFP8</accession>
<evidence type="ECO:0000313" key="9">
    <source>
        <dbReference type="EMBL" id="GHA36343.1"/>
    </source>
</evidence>
<comment type="catalytic activity">
    <reaction evidence="1 7">
        <text>Cleavage of hydrophobic, N-terminal signal or leader sequences from secreted and periplasmic proteins.</text>
        <dbReference type="EC" id="3.4.21.89"/>
    </reaction>
</comment>
<evidence type="ECO:0000259" key="8">
    <source>
        <dbReference type="Pfam" id="PF10502"/>
    </source>
</evidence>
<dbReference type="EC" id="3.4.21.89" evidence="3 7"/>